<keyword evidence="3" id="KW-1185">Reference proteome</keyword>
<evidence type="ECO:0000256" key="1">
    <source>
        <dbReference type="SAM" id="MobiDB-lite"/>
    </source>
</evidence>
<feature type="non-terminal residue" evidence="2">
    <location>
        <position position="352"/>
    </location>
</feature>
<proteinExistence type="predicted"/>
<feature type="compositionally biased region" description="Acidic residues" evidence="1">
    <location>
        <begin position="8"/>
        <end position="23"/>
    </location>
</feature>
<dbReference type="AlphaFoldDB" id="A0A448X947"/>
<feature type="compositionally biased region" description="Basic and acidic residues" evidence="1">
    <location>
        <begin position="64"/>
        <end position="73"/>
    </location>
</feature>
<protein>
    <submittedName>
        <fullName evidence="2">Uncharacterized protein</fullName>
    </submittedName>
</protein>
<organism evidence="2 3">
    <name type="scientific">Protopolystoma xenopodis</name>
    <dbReference type="NCBI Taxonomy" id="117903"/>
    <lineage>
        <taxon>Eukaryota</taxon>
        <taxon>Metazoa</taxon>
        <taxon>Spiralia</taxon>
        <taxon>Lophotrochozoa</taxon>
        <taxon>Platyhelminthes</taxon>
        <taxon>Monogenea</taxon>
        <taxon>Polyopisthocotylea</taxon>
        <taxon>Polystomatidea</taxon>
        <taxon>Polystomatidae</taxon>
        <taxon>Protopolystoma</taxon>
    </lineage>
</organism>
<feature type="region of interest" description="Disordered" evidence="1">
    <location>
        <begin position="1"/>
        <end position="33"/>
    </location>
</feature>
<comment type="caution">
    <text evidence="2">The sequence shown here is derived from an EMBL/GenBank/DDBJ whole genome shotgun (WGS) entry which is preliminary data.</text>
</comment>
<accession>A0A448X947</accession>
<name>A0A448X947_9PLAT</name>
<dbReference type="EMBL" id="CAAALY010121404">
    <property type="protein sequence ID" value="VEL31350.1"/>
    <property type="molecule type" value="Genomic_DNA"/>
</dbReference>
<feature type="compositionally biased region" description="Basic residues" evidence="1">
    <location>
        <begin position="228"/>
        <end position="239"/>
    </location>
</feature>
<evidence type="ECO:0000313" key="3">
    <source>
        <dbReference type="Proteomes" id="UP000784294"/>
    </source>
</evidence>
<gene>
    <name evidence="2" type="ORF">PXEA_LOCUS24790</name>
</gene>
<feature type="region of interest" description="Disordered" evidence="1">
    <location>
        <begin position="161"/>
        <end position="262"/>
    </location>
</feature>
<sequence length="352" mass="37922">MEEQQEKEGEEEEEEDEEEEEEEKSGMCADGRGGALVCRSMNAAVRTSSGLSAEAARRPASCRMSREGEAERRAELVPPWQSAGEQAFLLPGQQIGSLAFSEHDISCRQQLALRHCLLVQQPQPQPQPQHQQHAQHQLRHQLTPEQTTHTYTSAAVRPLAQTPSLPFQPPPPPPPPSLHQASFARPTHTQTNADSPLSTDVFFSRHAGHLHGPDDHDVYSPVSSSPAKRLRRRASRRRLRPDDAAASRGRGGPADAADTDGLLPSHLDASMATAIAMATTMGVPVSDDCELATVAAVATASESTVPTVYNNRTSTAPIWAYSADTGYPATATATHFPSPRVYSNLAPASANA</sequence>
<feature type="region of interest" description="Disordered" evidence="1">
    <location>
        <begin position="45"/>
        <end position="73"/>
    </location>
</feature>
<dbReference type="Proteomes" id="UP000784294">
    <property type="component" value="Unassembled WGS sequence"/>
</dbReference>
<feature type="compositionally biased region" description="Polar residues" evidence="1">
    <location>
        <begin position="187"/>
        <end position="198"/>
    </location>
</feature>
<reference evidence="2" key="1">
    <citation type="submission" date="2018-11" db="EMBL/GenBank/DDBJ databases">
        <authorList>
            <consortium name="Pathogen Informatics"/>
        </authorList>
    </citation>
    <scope>NUCLEOTIDE SEQUENCE</scope>
</reference>
<evidence type="ECO:0000313" key="2">
    <source>
        <dbReference type="EMBL" id="VEL31350.1"/>
    </source>
</evidence>
<feature type="compositionally biased region" description="Pro residues" evidence="1">
    <location>
        <begin position="166"/>
        <end position="177"/>
    </location>
</feature>